<dbReference type="Pfam" id="PF01263">
    <property type="entry name" value="Aldose_epim"/>
    <property type="match status" value="1"/>
</dbReference>
<dbReference type="EMBL" id="CP116805">
    <property type="protein sequence ID" value="WCL53926.1"/>
    <property type="molecule type" value="Genomic_DNA"/>
</dbReference>
<organism evidence="8 9">
    <name type="scientific">Gimibacter soli</name>
    <dbReference type="NCBI Taxonomy" id="3024400"/>
    <lineage>
        <taxon>Bacteria</taxon>
        <taxon>Pseudomonadati</taxon>
        <taxon>Pseudomonadota</taxon>
        <taxon>Alphaproteobacteria</taxon>
        <taxon>Kordiimonadales</taxon>
        <taxon>Temperatibacteraceae</taxon>
        <taxon>Gimibacter</taxon>
    </lineage>
</organism>
<evidence type="ECO:0000256" key="1">
    <source>
        <dbReference type="ARBA" id="ARBA00005028"/>
    </source>
</evidence>
<dbReference type="InterPro" id="IPR008183">
    <property type="entry name" value="Aldose_1/G6P_1-epimerase"/>
</dbReference>
<comment type="similarity">
    <text evidence="2 5">Belongs to the aldose epimerase family.</text>
</comment>
<comment type="catalytic activity">
    <reaction evidence="5">
        <text>alpha-D-glucose = beta-D-glucose</text>
        <dbReference type="Rhea" id="RHEA:10264"/>
        <dbReference type="ChEBI" id="CHEBI:15903"/>
        <dbReference type="ChEBI" id="CHEBI:17925"/>
        <dbReference type="EC" id="5.1.3.3"/>
    </reaction>
</comment>
<dbReference type="InterPro" id="IPR011013">
    <property type="entry name" value="Gal_mutarotase_sf_dom"/>
</dbReference>
<dbReference type="RefSeq" id="WP_289503646.1">
    <property type="nucleotide sequence ID" value="NZ_CP116805.1"/>
</dbReference>
<dbReference type="GO" id="GO:0033499">
    <property type="term" value="P:galactose catabolic process via UDP-galactose, Leloir pathway"/>
    <property type="evidence" value="ECO:0007669"/>
    <property type="project" value="TreeGrafter"/>
</dbReference>
<keyword evidence="9" id="KW-1185">Reference proteome</keyword>
<dbReference type="GO" id="GO:0030246">
    <property type="term" value="F:carbohydrate binding"/>
    <property type="evidence" value="ECO:0007669"/>
    <property type="project" value="InterPro"/>
</dbReference>
<dbReference type="SUPFAM" id="SSF74650">
    <property type="entry name" value="Galactose mutarotase-like"/>
    <property type="match status" value="1"/>
</dbReference>
<keyword evidence="4 5" id="KW-0119">Carbohydrate metabolism</keyword>
<dbReference type="EC" id="5.1.3.3" evidence="5"/>
<dbReference type="Gene3D" id="2.70.98.10">
    <property type="match status" value="1"/>
</dbReference>
<dbReference type="AlphaFoldDB" id="A0AAF0BM24"/>
<accession>A0AAF0BM24</accession>
<reference evidence="8" key="1">
    <citation type="submission" date="2023-01" db="EMBL/GenBank/DDBJ databases">
        <title>The genome sequence of Kordiimonadaceae bacterium 6D33.</title>
        <authorList>
            <person name="Liu Y."/>
        </authorList>
    </citation>
    <scope>NUCLEOTIDE SEQUENCE</scope>
    <source>
        <strain evidence="8">6D33</strain>
    </source>
</reference>
<evidence type="ECO:0000256" key="5">
    <source>
        <dbReference type="PIRNR" id="PIRNR005096"/>
    </source>
</evidence>
<evidence type="ECO:0000313" key="8">
    <source>
        <dbReference type="EMBL" id="WCL53926.1"/>
    </source>
</evidence>
<feature type="binding site" evidence="7">
    <location>
        <begin position="87"/>
        <end position="88"/>
    </location>
    <ligand>
        <name>beta-D-galactose</name>
        <dbReference type="ChEBI" id="CHEBI:27667"/>
    </ligand>
</feature>
<keyword evidence="3 5" id="KW-0413">Isomerase</keyword>
<dbReference type="PANTHER" id="PTHR10091:SF0">
    <property type="entry name" value="GALACTOSE MUTAROTASE"/>
    <property type="match status" value="1"/>
</dbReference>
<dbReference type="PANTHER" id="PTHR10091">
    <property type="entry name" value="ALDOSE-1-EPIMERASE"/>
    <property type="match status" value="1"/>
</dbReference>
<dbReference type="InterPro" id="IPR015443">
    <property type="entry name" value="Aldose_1-epimerase"/>
</dbReference>
<dbReference type="NCBIfam" id="NF008277">
    <property type="entry name" value="PRK11055.1"/>
    <property type="match status" value="1"/>
</dbReference>
<dbReference type="Proteomes" id="UP001217500">
    <property type="component" value="Chromosome"/>
</dbReference>
<feature type="active site" description="Proton donor" evidence="6">
    <location>
        <position position="184"/>
    </location>
</feature>
<dbReference type="KEGG" id="gso:PH603_15415"/>
<dbReference type="GO" id="GO:0006006">
    <property type="term" value="P:glucose metabolic process"/>
    <property type="evidence" value="ECO:0007669"/>
    <property type="project" value="TreeGrafter"/>
</dbReference>
<name>A0AAF0BM24_9PROT</name>
<gene>
    <name evidence="8" type="ORF">PH603_15415</name>
</gene>
<feature type="active site" description="Proton acceptor" evidence="6">
    <location>
        <position position="308"/>
    </location>
</feature>
<proteinExistence type="inferred from homology"/>
<evidence type="ECO:0000256" key="2">
    <source>
        <dbReference type="ARBA" id="ARBA00006206"/>
    </source>
</evidence>
<dbReference type="PIRSF" id="PIRSF005096">
    <property type="entry name" value="GALM"/>
    <property type="match status" value="1"/>
</dbReference>
<sequence>MPVETALPGITREPFGTLSDGRPASLYRLSDGGSFTVSITEYGARIVSLTTPDRDGRLADVVLGFDSIADYEADRAYIGCVAGRYANRIGGSCFTIDGTEYRLTANEGPNQLHGGPDGFDKRFWTAEMLEGAALRLTLGSPDGDNGFPGTLNASVTYRITAPGTLTVDYEATTDKATLVNLTQHSYFNLDGHAAGSTLGHDLMIAADRYLPVDGANLPLEPEAVSGTDFDFRETRPVRGHYDHNWIVAERFAPGAVQAVATLSSPRSGRRMTVLTDKPGLQFYTGHHLPGAEGKEGAVYGQCAGLCLETQLFPDSPNHPDWPSAILRPGGKYHSRTVFAFDTIT</sequence>
<evidence type="ECO:0000313" key="9">
    <source>
        <dbReference type="Proteomes" id="UP001217500"/>
    </source>
</evidence>
<evidence type="ECO:0000256" key="6">
    <source>
        <dbReference type="PIRSR" id="PIRSR005096-1"/>
    </source>
</evidence>
<dbReference type="InterPro" id="IPR047215">
    <property type="entry name" value="Galactose_mutarotase-like"/>
</dbReference>
<evidence type="ECO:0000256" key="3">
    <source>
        <dbReference type="ARBA" id="ARBA00023235"/>
    </source>
</evidence>
<dbReference type="GO" id="GO:0004034">
    <property type="term" value="F:aldose 1-epimerase activity"/>
    <property type="evidence" value="ECO:0007669"/>
    <property type="project" value="UniProtKB-EC"/>
</dbReference>
<comment type="pathway">
    <text evidence="1 5">Carbohydrate metabolism; hexose metabolism.</text>
</comment>
<dbReference type="InterPro" id="IPR014718">
    <property type="entry name" value="GH-type_carb-bd"/>
</dbReference>
<dbReference type="CDD" id="cd09019">
    <property type="entry name" value="galactose_mutarotase_like"/>
    <property type="match status" value="1"/>
</dbReference>
<evidence type="ECO:0000256" key="7">
    <source>
        <dbReference type="PIRSR" id="PIRSR005096-3"/>
    </source>
</evidence>
<feature type="binding site" evidence="7">
    <location>
        <begin position="184"/>
        <end position="186"/>
    </location>
    <ligand>
        <name>beta-D-galactose</name>
        <dbReference type="ChEBI" id="CHEBI:27667"/>
    </ligand>
</feature>
<dbReference type="GO" id="GO:0005737">
    <property type="term" value="C:cytoplasm"/>
    <property type="evidence" value="ECO:0007669"/>
    <property type="project" value="TreeGrafter"/>
</dbReference>
<evidence type="ECO:0000256" key="4">
    <source>
        <dbReference type="ARBA" id="ARBA00023277"/>
    </source>
</evidence>
<protein>
    <recommendedName>
        <fullName evidence="5">Aldose 1-epimerase</fullName>
        <ecNumber evidence="5">5.1.3.3</ecNumber>
    </recommendedName>
</protein>